<proteinExistence type="predicted"/>
<dbReference type="Proteomes" id="UP000613580">
    <property type="component" value="Unassembled WGS sequence"/>
</dbReference>
<protein>
    <submittedName>
        <fullName evidence="1">Uncharacterized protein</fullName>
    </submittedName>
</protein>
<gene>
    <name evidence="1" type="ORF">HMN09_00403200</name>
</gene>
<evidence type="ECO:0000313" key="2">
    <source>
        <dbReference type="Proteomes" id="UP000613580"/>
    </source>
</evidence>
<accession>A0A8H6TG38</accession>
<keyword evidence="2" id="KW-1185">Reference proteome</keyword>
<comment type="caution">
    <text evidence="1">The sequence shown here is derived from an EMBL/GenBank/DDBJ whole genome shotgun (WGS) entry which is preliminary data.</text>
</comment>
<dbReference type="EMBL" id="JACAZE010000005">
    <property type="protein sequence ID" value="KAF7316701.1"/>
    <property type="molecule type" value="Genomic_DNA"/>
</dbReference>
<evidence type="ECO:0000313" key="1">
    <source>
        <dbReference type="EMBL" id="KAF7316701.1"/>
    </source>
</evidence>
<reference evidence="1" key="1">
    <citation type="submission" date="2020-05" db="EMBL/GenBank/DDBJ databases">
        <title>Mycena genomes resolve the evolution of fungal bioluminescence.</title>
        <authorList>
            <person name="Tsai I.J."/>
        </authorList>
    </citation>
    <scope>NUCLEOTIDE SEQUENCE</scope>
    <source>
        <strain evidence="1">110903Hualien_Pintung</strain>
    </source>
</reference>
<organism evidence="1 2">
    <name type="scientific">Mycena chlorophos</name>
    <name type="common">Agaric fungus</name>
    <name type="synonym">Agaricus chlorophos</name>
    <dbReference type="NCBI Taxonomy" id="658473"/>
    <lineage>
        <taxon>Eukaryota</taxon>
        <taxon>Fungi</taxon>
        <taxon>Dikarya</taxon>
        <taxon>Basidiomycota</taxon>
        <taxon>Agaricomycotina</taxon>
        <taxon>Agaricomycetes</taxon>
        <taxon>Agaricomycetidae</taxon>
        <taxon>Agaricales</taxon>
        <taxon>Marasmiineae</taxon>
        <taxon>Mycenaceae</taxon>
        <taxon>Mycena</taxon>
    </lineage>
</organism>
<name>A0A8H6TG38_MYCCL</name>
<sequence length="253" mass="28246">MAFYNPQLTLASGSAPFNYETTPFPTLPAYAHRVPAAGQVTPEDSRPSAWMDLHVAINSAYTCRDCNIPLRPHRTSATQRCSINIVRNGTKPTAQEIADFDFTLVLYTADNRPHGHLFLKHEMGGLSLQFAPTRENPNNYFFTLLNAGDRQNISHHAFGFVQERQPDGDVVVFRSFEFDCHVRVQVTPGNSAAILHRFPDTMQDNVQAYRLGDPTMHSGHWQFPAGLITTTIGQSEALIVMASIIVFSGLHQY</sequence>
<dbReference type="AlphaFoldDB" id="A0A8H6TG38"/>